<feature type="compositionally biased region" description="Low complexity" evidence="1">
    <location>
        <begin position="1535"/>
        <end position="1545"/>
    </location>
</feature>
<accession>A0ABD0RD62</accession>
<dbReference type="EMBL" id="JAMKFB020000004">
    <property type="protein sequence ID" value="KAL0196303.1"/>
    <property type="molecule type" value="Genomic_DNA"/>
</dbReference>
<feature type="compositionally biased region" description="Low complexity" evidence="1">
    <location>
        <begin position="203"/>
        <end position="223"/>
    </location>
</feature>
<proteinExistence type="predicted"/>
<feature type="compositionally biased region" description="Basic and acidic residues" evidence="1">
    <location>
        <begin position="1469"/>
        <end position="1491"/>
    </location>
</feature>
<gene>
    <name evidence="2" type="ORF">M9458_009875</name>
</gene>
<feature type="compositionally biased region" description="Polar residues" evidence="1">
    <location>
        <begin position="1"/>
        <end position="32"/>
    </location>
</feature>
<feature type="compositionally biased region" description="Polar residues" evidence="1">
    <location>
        <begin position="529"/>
        <end position="542"/>
    </location>
</feature>
<dbReference type="Proteomes" id="UP001529510">
    <property type="component" value="Unassembled WGS sequence"/>
</dbReference>
<feature type="non-terminal residue" evidence="2">
    <location>
        <position position="1629"/>
    </location>
</feature>
<feature type="non-terminal residue" evidence="2">
    <location>
        <position position="1"/>
    </location>
</feature>
<feature type="compositionally biased region" description="Basic residues" evidence="1">
    <location>
        <begin position="1581"/>
        <end position="1592"/>
    </location>
</feature>
<feature type="compositionally biased region" description="Polar residues" evidence="1">
    <location>
        <begin position="836"/>
        <end position="847"/>
    </location>
</feature>
<feature type="region of interest" description="Disordered" evidence="1">
    <location>
        <begin position="1468"/>
        <end position="1629"/>
    </location>
</feature>
<feature type="compositionally biased region" description="Basic and acidic residues" evidence="1">
    <location>
        <begin position="1593"/>
        <end position="1607"/>
    </location>
</feature>
<feature type="compositionally biased region" description="Low complexity" evidence="1">
    <location>
        <begin position="44"/>
        <end position="68"/>
    </location>
</feature>
<feature type="compositionally biased region" description="Basic and acidic residues" evidence="1">
    <location>
        <begin position="865"/>
        <end position="878"/>
    </location>
</feature>
<feature type="region of interest" description="Disordered" evidence="1">
    <location>
        <begin position="406"/>
        <end position="442"/>
    </location>
</feature>
<feature type="region of interest" description="Disordered" evidence="1">
    <location>
        <begin position="529"/>
        <end position="549"/>
    </location>
</feature>
<protein>
    <submittedName>
        <fullName evidence="2">Uncharacterized protein</fullName>
    </submittedName>
</protein>
<feature type="compositionally biased region" description="Polar residues" evidence="1">
    <location>
        <begin position="143"/>
        <end position="160"/>
    </location>
</feature>
<feature type="compositionally biased region" description="Polar residues" evidence="1">
    <location>
        <begin position="897"/>
        <end position="910"/>
    </location>
</feature>
<feature type="compositionally biased region" description="Polar residues" evidence="1">
    <location>
        <begin position="270"/>
        <end position="363"/>
    </location>
</feature>
<evidence type="ECO:0000256" key="1">
    <source>
        <dbReference type="SAM" id="MobiDB-lite"/>
    </source>
</evidence>
<feature type="region of interest" description="Disordered" evidence="1">
    <location>
        <begin position="779"/>
        <end position="957"/>
    </location>
</feature>
<keyword evidence="3" id="KW-1185">Reference proteome</keyword>
<feature type="region of interest" description="Disordered" evidence="1">
    <location>
        <begin position="1"/>
        <end position="91"/>
    </location>
</feature>
<feature type="region of interest" description="Disordered" evidence="1">
    <location>
        <begin position="191"/>
        <end position="363"/>
    </location>
</feature>
<organism evidence="2 3">
    <name type="scientific">Cirrhinus mrigala</name>
    <name type="common">Mrigala</name>
    <dbReference type="NCBI Taxonomy" id="683832"/>
    <lineage>
        <taxon>Eukaryota</taxon>
        <taxon>Metazoa</taxon>
        <taxon>Chordata</taxon>
        <taxon>Craniata</taxon>
        <taxon>Vertebrata</taxon>
        <taxon>Euteleostomi</taxon>
        <taxon>Actinopterygii</taxon>
        <taxon>Neopterygii</taxon>
        <taxon>Teleostei</taxon>
        <taxon>Ostariophysi</taxon>
        <taxon>Cypriniformes</taxon>
        <taxon>Cyprinidae</taxon>
        <taxon>Labeoninae</taxon>
        <taxon>Labeonini</taxon>
        <taxon>Cirrhinus</taxon>
    </lineage>
</organism>
<feature type="compositionally biased region" description="Polar residues" evidence="1">
    <location>
        <begin position="414"/>
        <end position="430"/>
    </location>
</feature>
<feature type="compositionally biased region" description="Polar residues" evidence="1">
    <location>
        <begin position="82"/>
        <end position="91"/>
    </location>
</feature>
<name>A0ABD0RD62_CIRMR</name>
<evidence type="ECO:0000313" key="2">
    <source>
        <dbReference type="EMBL" id="KAL0196303.1"/>
    </source>
</evidence>
<feature type="compositionally biased region" description="Basic and acidic residues" evidence="1">
    <location>
        <begin position="805"/>
        <end position="835"/>
    </location>
</feature>
<feature type="compositionally biased region" description="Polar residues" evidence="1">
    <location>
        <begin position="191"/>
        <end position="202"/>
    </location>
</feature>
<feature type="region of interest" description="Disordered" evidence="1">
    <location>
        <begin position="143"/>
        <end position="164"/>
    </location>
</feature>
<feature type="compositionally biased region" description="Polar residues" evidence="1">
    <location>
        <begin position="946"/>
        <end position="957"/>
    </location>
</feature>
<feature type="compositionally biased region" description="Basic residues" evidence="1">
    <location>
        <begin position="234"/>
        <end position="246"/>
    </location>
</feature>
<evidence type="ECO:0000313" key="3">
    <source>
        <dbReference type="Proteomes" id="UP001529510"/>
    </source>
</evidence>
<comment type="caution">
    <text evidence="2">The sequence shown here is derived from an EMBL/GenBank/DDBJ whole genome shotgun (WGS) entry which is preliminary data.</text>
</comment>
<sequence>NSYCITPHKSNSSSHRETNTMQGYTWSSNQRPSPRCQDRPPPQYQERFQPQYQERPPPQYQERFQPPYQERPPPQYHAARNDQPNAFQGQRIPQPQTTLQGRYSNGQQEAANQWRACSGNGNSSAFLQNGYNWLQRTNQMHAQYQNAPSQSQQHYPSDNPNAYRFNGQIKQWQDCSPQIYRNTDCSQAQMYWSPQSDNGSSVGNNRGWSSHNSNNGNSCSMNNQQQLQPARMAPPHHHHHHHHHHQQQQQQQQQQFSKQYSGKKHRRHTQPYSQPYNIEVSQKISNSQAQSRTEASHTSCNSTTPPSGAKSNVSLPSNNLNQSPANHNQLELGSNTSPDISANQSQKNAGHQSQDTNNGTYNVNQTSQMMQTSEAQLQCQTRKLSSYVDSLIYRLLCSDDKEQANKQQSDERIAQQNTHPKQSEVCATSRTDSHSFREPSAQCTVEPPSKRIKYAVIQRDCWNKDKCDFGVQSSQPGTHRSSSNENRCKEISQHVIQYSTDPADCLEAVFALQKAAQQSHKAIAIVPPISQQTSNTAQTDNTSPKKAESPPLKIDYVWSLVEESNEQKNVGDKLSESSTQMAQQENKSLENMTESNIEDPDVCSASPVEGQNDVQQSQCVSSDPSFDLSTVPVTEYTLEKLKDLVKSVEMAELSAGCPEKSGSFFKRVLKLFWNGKVSNMLEALKSFREIEHLSKYAKDYESVVFKSIEPENLKKLAHCDILRHDAYLSPEEFRSSWLNVDGQPADIEKVLSEPLLDDVTMFKSLSDNTVVASASLSVNSHTDMPEVSSKEKSVNPDTCSPKDVVMQKEGNDREEVAVENNGHSEGEKETFKTQEDMNQNQKPSDISPSAERSKEKLTDLSNAKEAFRQDSKQTRDNVSDSLSPNPGDGVSDGAKNSEVSTETHCNSMDTWQVEDISDDETPGNKEALNNSSNNWLVEDISDDENPGSNETVNNTSGTWLVEDISDDEDSGNKEAVLNSSNALEVEDISKNENPVVEDVSTDETSSSDSMFMGITVLSSEDAKTFFHQFEMEPAIKTKSESNFDCFDAPSQPDRECNKATTCSSCGTEIVNSTNLTKMDSDADLFCLQCWEQAPLFELEEEPSSPMTDEADLLASPAKSKGLGQSYILPCLKLEVSELTLASTKECIAHEALKGEKSDCLVKSEPGEDCSTPSLKIEVREPTVAPNEECIADEQLAGQESVFLVKSEQGRNCSPPSLEVQDLKTQETCTEEEQLMRQKRDSMVKSELVENCSPPSLELKVKKPTVASTKECIADEGLAGQKSVFLVKLERGHNCSPPSLEVKVLKTQETCIEEEQLTGQKRDSMVKSELVEKCSPSFELKVKKSVASMKECIADEGQKSDCMMQSELRQNCQDVKTPKVSSPEECIADEGPKRDIMAKSEMGENRSSPSLELKVNKSNFALLKACVADEGLIGQKSDCMGESELGENHSPPCLKLEVKESTIASAEDCIADKGLTREKNDGMPKPAERELTEIQPNKQKNTKKPEKIRVHKPQSLKQCSKPFPKNTAFSKHKLKSGSTSTGSDDSVLFTPDVVVKINCPRKRNPPGATGNKRRSSESQKCNKVKKFKEHRHERRDNPDTKNQRENPTEKVSGQSNDAPPHGLEKKLELH</sequence>
<reference evidence="2 3" key="1">
    <citation type="submission" date="2024-05" db="EMBL/GenBank/DDBJ databases">
        <title>Genome sequencing and assembly of Indian major carp, Cirrhinus mrigala (Hamilton, 1822).</title>
        <authorList>
            <person name="Mohindra V."/>
            <person name="Chowdhury L.M."/>
            <person name="Lal K."/>
            <person name="Jena J.K."/>
        </authorList>
    </citation>
    <scope>NUCLEOTIDE SEQUENCE [LARGE SCALE GENOMIC DNA]</scope>
    <source>
        <strain evidence="2">CM1030</strain>
        <tissue evidence="2">Blood</tissue>
    </source>
</reference>